<gene>
    <name evidence="1" type="ORF">DSO57_1013507</name>
</gene>
<dbReference type="EMBL" id="QTSX02002890">
    <property type="protein sequence ID" value="KAJ9073689.1"/>
    <property type="molecule type" value="Genomic_DNA"/>
</dbReference>
<comment type="caution">
    <text evidence="1">The sequence shown here is derived from an EMBL/GenBank/DDBJ whole genome shotgun (WGS) entry which is preliminary data.</text>
</comment>
<dbReference type="Proteomes" id="UP001165960">
    <property type="component" value="Unassembled WGS sequence"/>
</dbReference>
<keyword evidence="2" id="KW-1185">Reference proteome</keyword>
<name>A0ACC2TG51_9FUNG</name>
<organism evidence="1 2">
    <name type="scientific">Entomophthora muscae</name>
    <dbReference type="NCBI Taxonomy" id="34485"/>
    <lineage>
        <taxon>Eukaryota</taxon>
        <taxon>Fungi</taxon>
        <taxon>Fungi incertae sedis</taxon>
        <taxon>Zoopagomycota</taxon>
        <taxon>Entomophthoromycotina</taxon>
        <taxon>Entomophthoromycetes</taxon>
        <taxon>Entomophthorales</taxon>
        <taxon>Entomophthoraceae</taxon>
        <taxon>Entomophthora</taxon>
    </lineage>
</organism>
<evidence type="ECO:0000313" key="1">
    <source>
        <dbReference type="EMBL" id="KAJ9073689.1"/>
    </source>
</evidence>
<proteinExistence type="predicted"/>
<reference evidence="1" key="1">
    <citation type="submission" date="2022-04" db="EMBL/GenBank/DDBJ databases">
        <title>Genome of the entomopathogenic fungus Entomophthora muscae.</title>
        <authorList>
            <person name="Elya C."/>
            <person name="Lovett B.R."/>
            <person name="Lee E."/>
            <person name="Macias A.M."/>
            <person name="Hajek A.E."/>
            <person name="De Bivort B.L."/>
            <person name="Kasson M.T."/>
            <person name="De Fine Licht H.H."/>
            <person name="Stajich J.E."/>
        </authorList>
    </citation>
    <scope>NUCLEOTIDE SEQUENCE</scope>
    <source>
        <strain evidence="1">Berkeley</strain>
    </source>
</reference>
<accession>A0ACC2TG51</accession>
<sequence length="457" mass="50260">MSMLLSHSTDLPSKAKTKNKGKGKKPKNKKSKLPVNLGYKDELIEDQFLADAFTSKLGGSRLVDLDWLNPCPPKFVPTAKCGNCQGDQTFLLQLYAPLTDSPYDRTLYIFICPKPNCTSFPNSVNIIRAMNYNEAYAKQLKATKNKEKAPAKPTFQSGPALANLGSIWGSSSGFGLPALEAPKASLEESMEKLTLKVTCIICYIYTCRKSQSPKKECALANLTQDTKSVPWPEASQLLPSYYISTEVEEFWPYDSDAEEDNSLSSELSKCLEYDASVDPQADPDPEASWAGEAYEKSTKPKGVDKAFLNFSSRAAHSPGHLLRYDFNGTPLLYSLSDPIADQLLGFPEASTKRSKLPITTEHLPVCDGCGSRRVFEFQIMPTLLSELPFDTLISQPSGEKAPSSIQDARSLFLTCTGWEFGTILIFTCEDNCVVGASPSFNGGYFKELALVQVENLS</sequence>
<evidence type="ECO:0000313" key="2">
    <source>
        <dbReference type="Proteomes" id="UP001165960"/>
    </source>
</evidence>
<protein>
    <submittedName>
        <fullName evidence="1">Uncharacterized protein</fullName>
    </submittedName>
</protein>